<proteinExistence type="predicted"/>
<gene>
    <name evidence="2" type="ORF">LSALG_LOCUS25762</name>
</gene>
<organism evidence="2 3">
    <name type="scientific">Lactuca saligna</name>
    <name type="common">Willowleaf lettuce</name>
    <dbReference type="NCBI Taxonomy" id="75948"/>
    <lineage>
        <taxon>Eukaryota</taxon>
        <taxon>Viridiplantae</taxon>
        <taxon>Streptophyta</taxon>
        <taxon>Embryophyta</taxon>
        <taxon>Tracheophyta</taxon>
        <taxon>Spermatophyta</taxon>
        <taxon>Magnoliopsida</taxon>
        <taxon>eudicotyledons</taxon>
        <taxon>Gunneridae</taxon>
        <taxon>Pentapetalae</taxon>
        <taxon>asterids</taxon>
        <taxon>campanulids</taxon>
        <taxon>Asterales</taxon>
        <taxon>Asteraceae</taxon>
        <taxon>Cichorioideae</taxon>
        <taxon>Cichorieae</taxon>
        <taxon>Lactucinae</taxon>
        <taxon>Lactuca</taxon>
    </lineage>
</organism>
<name>A0AA35Z5Y0_LACSI</name>
<feature type="region of interest" description="Disordered" evidence="1">
    <location>
        <begin position="77"/>
        <end position="99"/>
    </location>
</feature>
<accession>A0AA35Z5Y0</accession>
<reference evidence="2" key="1">
    <citation type="submission" date="2023-04" db="EMBL/GenBank/DDBJ databases">
        <authorList>
            <person name="Vijverberg K."/>
            <person name="Xiong W."/>
            <person name="Schranz E."/>
        </authorList>
    </citation>
    <scope>NUCLEOTIDE SEQUENCE</scope>
</reference>
<evidence type="ECO:0000256" key="1">
    <source>
        <dbReference type="SAM" id="MobiDB-lite"/>
    </source>
</evidence>
<feature type="compositionally biased region" description="Basic and acidic residues" evidence="1">
    <location>
        <begin position="77"/>
        <end position="92"/>
    </location>
</feature>
<evidence type="ECO:0000313" key="3">
    <source>
        <dbReference type="Proteomes" id="UP001177003"/>
    </source>
</evidence>
<dbReference type="EMBL" id="OX465081">
    <property type="protein sequence ID" value="CAI9286336.1"/>
    <property type="molecule type" value="Genomic_DNA"/>
</dbReference>
<dbReference type="AlphaFoldDB" id="A0AA35Z5Y0"/>
<evidence type="ECO:0000313" key="2">
    <source>
        <dbReference type="EMBL" id="CAI9286336.1"/>
    </source>
</evidence>
<keyword evidence="3" id="KW-1185">Reference proteome</keyword>
<sequence length="99" mass="10687">MPGTGSWSAASLPAEEHAVHGASDCIDTSAMIITYKEEITEDNDDTELAYSPDEGWRNGLYLLVKFGRFVESNEAVESHGSSDKISSDHTSSEKGYLSG</sequence>
<protein>
    <submittedName>
        <fullName evidence="2">Uncharacterized protein</fullName>
    </submittedName>
</protein>
<dbReference type="Proteomes" id="UP001177003">
    <property type="component" value="Chromosome 5"/>
</dbReference>